<reference evidence="1 2" key="1">
    <citation type="submission" date="2018-11" db="EMBL/GenBank/DDBJ databases">
        <authorList>
            <consortium name="Pathogen Informatics"/>
        </authorList>
    </citation>
    <scope>NUCLEOTIDE SEQUENCE [LARGE SCALE GENOMIC DNA]</scope>
</reference>
<name>A0A3P7X844_HELPZ</name>
<reference evidence="3" key="2">
    <citation type="submission" date="2019-09" db="UniProtKB">
        <authorList>
            <consortium name="WormBaseParasite"/>
        </authorList>
    </citation>
    <scope>IDENTIFICATION</scope>
</reference>
<accession>A0A3P7X844</accession>
<dbReference type="SUPFAM" id="SSF56973">
    <property type="entry name" value="Aerolisin/ETX pore-forming domain"/>
    <property type="match status" value="1"/>
</dbReference>
<dbReference type="PANTHER" id="PTHR39369">
    <property type="entry name" value="LIN-24 (TWENTY-FOUR) LIKE"/>
    <property type="match status" value="1"/>
</dbReference>
<proteinExistence type="predicted"/>
<dbReference type="Proteomes" id="UP000050761">
    <property type="component" value="Unassembled WGS sequence"/>
</dbReference>
<keyword evidence="2" id="KW-1185">Reference proteome</keyword>
<dbReference type="Gene3D" id="2.170.15.10">
    <property type="entry name" value="Proaerolysin, chain A, domain 3"/>
    <property type="match status" value="1"/>
</dbReference>
<dbReference type="OrthoDB" id="5819442at2759"/>
<dbReference type="AlphaFoldDB" id="A0A3P7X844"/>
<dbReference type="WBParaSite" id="HPBE_0000674801-mRNA-1">
    <property type="protein sequence ID" value="HPBE_0000674801-mRNA-1"/>
    <property type="gene ID" value="HPBE_0000674801"/>
</dbReference>
<sequence>MNHVDVDQLLEDYAWSHFKDIQSLRKTRLDDFKSLERDDCEFIINRKNLVCVNEDPQYNEFVPVGAKPYTLFKSIYTNNTNRPQEYSFKTERTTESLCSISREQGYTMGAEAELTLKTPYISPHQKLATDQIVGHPCSIAPCAEMMQMGSYGITMILECLCQLLAATQRDDRQRAVKGTVAVTNKLDEILKDWYLAGCPIRCGTSSEMDAERGRRVSAVIIPSRFAASERRVRFDASDDADGFRQQQREKLQPGAMSRGRVLPLDEFSAITEFLTPVRTKVVLMI</sequence>
<gene>
    <name evidence="1" type="ORF">HPBE_LOCUS6749</name>
</gene>
<protein>
    <submittedName>
        <fullName evidence="3">DNA-directed RNA polymerase</fullName>
    </submittedName>
</protein>
<dbReference type="CDD" id="cd20237">
    <property type="entry name" value="PFM_LIN24-like"/>
    <property type="match status" value="1"/>
</dbReference>
<dbReference type="PANTHER" id="PTHR39369:SF5">
    <property type="entry name" value="CABIT DOMAIN-CONTAINING PROTEIN"/>
    <property type="match status" value="1"/>
</dbReference>
<organism evidence="1">
    <name type="scientific">Heligmosomoides polygyrus</name>
    <name type="common">Parasitic roundworm</name>
    <dbReference type="NCBI Taxonomy" id="6339"/>
    <lineage>
        <taxon>Eukaryota</taxon>
        <taxon>Metazoa</taxon>
        <taxon>Ecdysozoa</taxon>
        <taxon>Nematoda</taxon>
        <taxon>Chromadorea</taxon>
        <taxon>Rhabditida</taxon>
        <taxon>Rhabditina</taxon>
        <taxon>Rhabditomorpha</taxon>
        <taxon>Strongyloidea</taxon>
        <taxon>Heligmosomidae</taxon>
        <taxon>Heligmosomoides</taxon>
    </lineage>
</organism>
<evidence type="ECO:0000313" key="1">
    <source>
        <dbReference type="EMBL" id="VDO69526.1"/>
    </source>
</evidence>
<evidence type="ECO:0000313" key="2">
    <source>
        <dbReference type="Proteomes" id="UP000050761"/>
    </source>
</evidence>
<evidence type="ECO:0000313" key="3">
    <source>
        <dbReference type="WBParaSite" id="HPBE_0000674801-mRNA-1"/>
    </source>
</evidence>
<dbReference type="EMBL" id="UZAH01025733">
    <property type="protein sequence ID" value="VDO69526.1"/>
    <property type="molecule type" value="Genomic_DNA"/>
</dbReference>